<dbReference type="PANTHER" id="PTHR15180">
    <property type="entry name" value="GENERAL TRANSCRIPTION FACTOR 3C POLYPEPTIDE 1"/>
    <property type="match status" value="1"/>
</dbReference>
<dbReference type="PANTHER" id="PTHR15180:SF1">
    <property type="entry name" value="GENERAL TRANSCRIPTION FACTOR 3C POLYPEPTIDE 1"/>
    <property type="match status" value="1"/>
</dbReference>
<reference evidence="2" key="1">
    <citation type="submission" date="2020-11" db="EMBL/GenBank/DDBJ databases">
        <authorList>
            <person name="Tran Van P."/>
        </authorList>
    </citation>
    <scope>NUCLEOTIDE SEQUENCE</scope>
</reference>
<feature type="compositionally biased region" description="Polar residues" evidence="1">
    <location>
        <begin position="590"/>
        <end position="600"/>
    </location>
</feature>
<feature type="compositionally biased region" description="Polar residues" evidence="1">
    <location>
        <begin position="263"/>
        <end position="288"/>
    </location>
</feature>
<protein>
    <submittedName>
        <fullName evidence="2">(California timema) hypothetical protein</fullName>
    </submittedName>
</protein>
<feature type="compositionally biased region" description="Basic and acidic residues" evidence="1">
    <location>
        <begin position="382"/>
        <end position="397"/>
    </location>
</feature>
<feature type="compositionally biased region" description="Polar residues" evidence="1">
    <location>
        <begin position="629"/>
        <end position="641"/>
    </location>
</feature>
<evidence type="ECO:0000256" key="1">
    <source>
        <dbReference type="SAM" id="MobiDB-lite"/>
    </source>
</evidence>
<evidence type="ECO:0000313" key="2">
    <source>
        <dbReference type="EMBL" id="CAD7571812.1"/>
    </source>
</evidence>
<proteinExistence type="predicted"/>
<dbReference type="GO" id="GO:0003677">
    <property type="term" value="F:DNA binding"/>
    <property type="evidence" value="ECO:0007669"/>
    <property type="project" value="InterPro"/>
</dbReference>
<feature type="region of interest" description="Disordered" evidence="1">
    <location>
        <begin position="378"/>
        <end position="397"/>
    </location>
</feature>
<dbReference type="AlphaFoldDB" id="A0A7R9P6C8"/>
<dbReference type="InterPro" id="IPR044210">
    <property type="entry name" value="Tfc3-like"/>
</dbReference>
<feature type="region of interest" description="Disordered" evidence="1">
    <location>
        <begin position="538"/>
        <end position="601"/>
    </location>
</feature>
<name>A0A7R9P6C8_TIMCA</name>
<feature type="compositionally biased region" description="Acidic residues" evidence="1">
    <location>
        <begin position="289"/>
        <end position="299"/>
    </location>
</feature>
<organism evidence="2">
    <name type="scientific">Timema californicum</name>
    <name type="common">California timema</name>
    <name type="synonym">Walking stick</name>
    <dbReference type="NCBI Taxonomy" id="61474"/>
    <lineage>
        <taxon>Eukaryota</taxon>
        <taxon>Metazoa</taxon>
        <taxon>Ecdysozoa</taxon>
        <taxon>Arthropoda</taxon>
        <taxon>Hexapoda</taxon>
        <taxon>Insecta</taxon>
        <taxon>Pterygota</taxon>
        <taxon>Neoptera</taxon>
        <taxon>Polyneoptera</taxon>
        <taxon>Phasmatodea</taxon>
        <taxon>Timematodea</taxon>
        <taxon>Timematoidea</taxon>
        <taxon>Timematidae</taxon>
        <taxon>Timema</taxon>
    </lineage>
</organism>
<feature type="compositionally biased region" description="Polar residues" evidence="1">
    <location>
        <begin position="539"/>
        <end position="558"/>
    </location>
</feature>
<feature type="region of interest" description="Disordered" evidence="1">
    <location>
        <begin position="263"/>
        <end position="299"/>
    </location>
</feature>
<sequence length="827" mass="93378">MLDKVSYTYQLFQVYRQYPDNLLRSVMTKIRLDQMVSLKKSFARKLNKTDHYMPVSSLPYQLSIRFVMPCCNTILQKLANALVVLRLTAEDGEIEVRISEVALRVSRSSLMSSDRMKPGSGDWAVTINFLQEAVITSLSNSSSVNYVFLLQSKYQYEVFHESYRMLQHILEWKADNDSDFKGLEMDGSEGGCTAALVDLFSRQQIKFTVELPDQIIVLDPRIADKDETFARIVQRYRDIVNSSKYRQLSSAIKRQYGDLFSVDPQTLQPDQGNASQPSTSKDNTSLANDDSDLDSEPEDMEQIDDLSIVHHNAIARAASRVALYLMREDMKGDKMIDENQHAHDFFVVNSCKIFCDILEPPSKPGFVEISSQKVDKKKNLKGTKENDTSKECPNTEKDEINKTATNMDLFNPLPQEKINIILDYIKRFMIVPDETISESALHEYLVDNGANNEDVEKALNILRFIESKKEIGATIKELREKFLKPECSQSVAVILGLLTESRIVLRTGVTTVQYVHHRFSRPWTVNSHRVMRDDRAVLSTASVPQDTTSVDGDENTLSSKDKAIGTVTSDSPIAPTDEDQGVQDDEMKAQNDSSRQNLTPSIKYLETSRTIEIVPEKMDCSNDGASEDASLNPTTLCSDENINVEGKDLELEEESKENNDESTEDKWKPSKEKISNAFKSIKDGGLLNILDASGADRIRVSIRPWVRVDGSLNRRVLDRMLGAVLGHVMCQPGESIKKCEERFTPALQPFHTRELIEVLEKLECLKLQVVKTSWKTTLFSKPSPVIIEDSDGTEDESDIFLQPQPDALLRLGIFIGEKSYASDFLGC</sequence>
<dbReference type="GO" id="GO:0042791">
    <property type="term" value="P:5S class rRNA transcription by RNA polymerase III"/>
    <property type="evidence" value="ECO:0007669"/>
    <property type="project" value="TreeGrafter"/>
</dbReference>
<feature type="compositionally biased region" description="Basic and acidic residues" evidence="1">
    <location>
        <begin position="656"/>
        <end position="671"/>
    </location>
</feature>
<gene>
    <name evidence="2" type="ORF">TCMB3V08_LOCUS4476</name>
</gene>
<dbReference type="GO" id="GO:0000127">
    <property type="term" value="C:transcription factor TFIIIC complex"/>
    <property type="evidence" value="ECO:0007669"/>
    <property type="project" value="InterPro"/>
</dbReference>
<accession>A0A7R9P6C8</accession>
<dbReference type="GO" id="GO:0006384">
    <property type="term" value="P:transcription initiation at RNA polymerase III promoter"/>
    <property type="evidence" value="ECO:0007669"/>
    <property type="project" value="InterPro"/>
</dbReference>
<feature type="region of interest" description="Disordered" evidence="1">
    <location>
        <begin position="618"/>
        <end position="671"/>
    </location>
</feature>
<dbReference type="EMBL" id="OE180712">
    <property type="protein sequence ID" value="CAD7571812.1"/>
    <property type="molecule type" value="Genomic_DNA"/>
</dbReference>